<dbReference type="InterPro" id="IPR057670">
    <property type="entry name" value="SH3_retrovirus"/>
</dbReference>
<comment type="caution">
    <text evidence="3">The sequence shown here is derived from an EMBL/GenBank/DDBJ whole genome shotgun (WGS) entry which is preliminary data.</text>
</comment>
<feature type="domain" description="Retroviral polymerase SH3-like" evidence="2">
    <location>
        <begin position="6"/>
        <end position="38"/>
    </location>
</feature>
<dbReference type="AlphaFoldDB" id="A0AAD4XIE9"/>
<dbReference type="Pfam" id="PF25597">
    <property type="entry name" value="SH3_retrovirus"/>
    <property type="match status" value="1"/>
</dbReference>
<evidence type="ECO:0000256" key="1">
    <source>
        <dbReference type="SAM" id="Phobius"/>
    </source>
</evidence>
<dbReference type="InterPro" id="IPR011692">
    <property type="entry name" value="Stress_up-reg_Nod19"/>
</dbReference>
<dbReference type="Pfam" id="PF07712">
    <property type="entry name" value="SURNod19"/>
    <property type="match status" value="2"/>
</dbReference>
<evidence type="ECO:0000259" key="2">
    <source>
        <dbReference type="Pfam" id="PF25597"/>
    </source>
</evidence>
<feature type="transmembrane region" description="Helical" evidence="1">
    <location>
        <begin position="500"/>
        <end position="518"/>
    </location>
</feature>
<keyword evidence="4" id="KW-1185">Reference proteome</keyword>
<dbReference type="EMBL" id="JAJJMB010009041">
    <property type="protein sequence ID" value="KAI3916870.1"/>
    <property type="molecule type" value="Genomic_DNA"/>
</dbReference>
<name>A0AAD4XIE9_9MAGN</name>
<organism evidence="3 4">
    <name type="scientific">Papaver atlanticum</name>
    <dbReference type="NCBI Taxonomy" id="357466"/>
    <lineage>
        <taxon>Eukaryota</taxon>
        <taxon>Viridiplantae</taxon>
        <taxon>Streptophyta</taxon>
        <taxon>Embryophyta</taxon>
        <taxon>Tracheophyta</taxon>
        <taxon>Spermatophyta</taxon>
        <taxon>Magnoliopsida</taxon>
        <taxon>Ranunculales</taxon>
        <taxon>Papaveraceae</taxon>
        <taxon>Papaveroideae</taxon>
        <taxon>Papaver</taxon>
    </lineage>
</organism>
<keyword evidence="1" id="KW-0472">Membrane</keyword>
<dbReference type="Proteomes" id="UP001202328">
    <property type="component" value="Unassembled WGS sequence"/>
</dbReference>
<dbReference type="PANTHER" id="PTHR33390:SF1">
    <property type="entry name" value="STRESS UP-REGULATED NOD 19 PROTEIN"/>
    <property type="match status" value="1"/>
</dbReference>
<protein>
    <recommendedName>
        <fullName evidence="2">Retroviral polymerase SH3-like domain-containing protein</fullName>
    </recommendedName>
</protein>
<feature type="transmembrane region" description="Helical" evidence="1">
    <location>
        <begin position="466"/>
        <end position="488"/>
    </location>
</feature>
<sequence>MKSFGCPCYPWIMPYTGHKLEPKSVQCFFIGYSPQHKHHQKQQSSGKMPRNHLLLLGIVLLVQGSESVFMKENKVKSAVFLSPNFVLGAGSVGNKFYYNIDFPRGHIAVKEFNAEVVDEFGNPVPLHETYLHHWVVMRYYAPKDTETPEENDPNRLSFKKNIIVRNSGICNNLGQYFGLGSETRRTETYVPDPYGIEVGNPAEIPEGYEERWLVNVHAIDTRGVEDRLGCTECKCDLYNVTIDEYGRRLKPGYTGGLYCCYDETQCRVRQGFNSIKRSLYLRYTVKWVDWEDSIVPVKIYIFDVTDTGERGNNSGTACKVEYEIERCGSPGVDRNSVCADNKKTSMVMPNGGYVIYGAAHQHSGGIGSALYGEDGRLICASIPVYGDGKEAGNEAGYIVGMSTCYPQPGSVKISDGETLLLESNYSSTRTHTGVMGLFYILVVDQLPAKSSSMQIHMLHSLKSFNYTWVLVFMGVSAAVAVSKDFILFRHQLPTGKMKQIPLLLLLLLGILFALILAVQDSESIFIKDSREKSAVFLSPNFVLGAGSVANKVYYNIDFPRGHIAIKEFKAEVVDDSGIPVPLHKTYLHHWIIVRYYGSNDTKSPEGNDLHPKEDIILRNHGVCKNLGQYFGLGSETRKTATYVPDPYGIEVGNPAETPKGYEERWLVNIHAIDTRGVVDRLGCTECKCNLYNVTKDEYGQQLPPGYAGGLKCCDDETQCRIRKGFRSIKKSLYLRYTVKWVDWKESIVPAKIYIFDITDTWKKGRNSATACKVEYQVERCGSAGANKDLKCIDNKKTSVVMHNGGYVIYGVGHQHFGGTGSALYGKDGRLICASMPVYGKGKEAGNEAGYIVGMSTCYPQPGTVKISDGETLVLESNYSSIRSHAGVMGLFYILVADKLPPKPSSMPVHA</sequence>
<gene>
    <name evidence="3" type="ORF">MKW98_014331</name>
</gene>
<keyword evidence="1" id="KW-1133">Transmembrane helix</keyword>
<dbReference type="PANTHER" id="PTHR33390">
    <property type="entry name" value="STRESS UP-REGULATED NOD 19 PROTEIN"/>
    <property type="match status" value="1"/>
</dbReference>
<evidence type="ECO:0000313" key="4">
    <source>
        <dbReference type="Proteomes" id="UP001202328"/>
    </source>
</evidence>
<reference evidence="3" key="1">
    <citation type="submission" date="2022-04" db="EMBL/GenBank/DDBJ databases">
        <title>A functionally conserved STORR gene fusion in Papaver species that diverged 16.8 million years ago.</title>
        <authorList>
            <person name="Catania T."/>
        </authorList>
    </citation>
    <scope>NUCLEOTIDE SEQUENCE</scope>
    <source>
        <strain evidence="3">S-188037</strain>
    </source>
</reference>
<keyword evidence="1" id="KW-0812">Transmembrane</keyword>
<proteinExistence type="predicted"/>
<evidence type="ECO:0000313" key="3">
    <source>
        <dbReference type="EMBL" id="KAI3916870.1"/>
    </source>
</evidence>
<accession>A0AAD4XIE9</accession>